<dbReference type="AlphaFoldDB" id="A0A2I0STR8"/>
<dbReference type="OrthoDB" id="4020068at2"/>
<reference evidence="1 2" key="1">
    <citation type="submission" date="2017-12" db="EMBL/GenBank/DDBJ databases">
        <title>Streptomyces populusis sp. nov., a novel endophytic actinobacterium isolated from stems of Populus adenopoda Maxim.</title>
        <authorList>
            <person name="Wang Z."/>
        </authorList>
    </citation>
    <scope>NUCLEOTIDE SEQUENCE [LARGE SCALE GENOMIC DNA]</scope>
    <source>
        <strain evidence="1 2">A249</strain>
    </source>
</reference>
<sequence length="348" mass="37424">MTLSPATQAILDRCAADDATEAAWQWESMAAGAVLRHGGPADAEALLPLFLSAPAAHEALVPVLARHGDRRLAARLLEATVDGGRLRDGVPSGVLHAVGRLGYAPATSLLWEHVDDSHYVSRDACLGLLHLPCGDLRDAITEALEKHEGSALFPEFLPVLAPRTGDPAWLDRLVAWGENHASVDCNGGLILGISLYGDRARPAFTRLLWDGRWEACGTGTGSALWTYAGTRVLGLGLPQLYADLRARLRTCADPDVQSDALRSFVTLLRLRCADVRTGVEAAEVQPENFDTLYSVLFTPAPDGGDTLAELADRVFGSDDPLSDEVRDLEDALRVAAEHEWALRAVTSR</sequence>
<accession>A0A2I0STR8</accession>
<name>A0A2I0STR8_9ACTN</name>
<keyword evidence="2" id="KW-1185">Reference proteome</keyword>
<dbReference type="Proteomes" id="UP000236178">
    <property type="component" value="Unassembled WGS sequence"/>
</dbReference>
<gene>
    <name evidence="1" type="ORF">CW362_09285</name>
</gene>
<organism evidence="1 2">
    <name type="scientific">Streptomyces populi</name>
    <dbReference type="NCBI Taxonomy" id="2058924"/>
    <lineage>
        <taxon>Bacteria</taxon>
        <taxon>Bacillati</taxon>
        <taxon>Actinomycetota</taxon>
        <taxon>Actinomycetes</taxon>
        <taxon>Kitasatosporales</taxon>
        <taxon>Streptomycetaceae</taxon>
        <taxon>Streptomyces</taxon>
    </lineage>
</organism>
<dbReference type="RefSeq" id="WP_103548896.1">
    <property type="nucleotide sequence ID" value="NZ_JBHJSK010000013.1"/>
</dbReference>
<evidence type="ECO:0000313" key="2">
    <source>
        <dbReference type="Proteomes" id="UP000236178"/>
    </source>
</evidence>
<evidence type="ECO:0000313" key="1">
    <source>
        <dbReference type="EMBL" id="PKT73321.1"/>
    </source>
</evidence>
<protein>
    <submittedName>
        <fullName evidence="1">Uncharacterized protein</fullName>
    </submittedName>
</protein>
<comment type="caution">
    <text evidence="1">The sequence shown here is derived from an EMBL/GenBank/DDBJ whole genome shotgun (WGS) entry which is preliminary data.</text>
</comment>
<proteinExistence type="predicted"/>
<dbReference type="EMBL" id="PJOS01000012">
    <property type="protein sequence ID" value="PKT73321.1"/>
    <property type="molecule type" value="Genomic_DNA"/>
</dbReference>